<dbReference type="InterPro" id="IPR048764">
    <property type="entry name" value="PylC_N"/>
</dbReference>
<keyword evidence="1" id="KW-0067">ATP-binding</keyword>
<organism evidence="3 4">
    <name type="scientific">Georgenia daeguensis</name>
    <dbReference type="NCBI Taxonomy" id="908355"/>
    <lineage>
        <taxon>Bacteria</taxon>
        <taxon>Bacillati</taxon>
        <taxon>Actinomycetota</taxon>
        <taxon>Actinomycetes</taxon>
        <taxon>Micrococcales</taxon>
        <taxon>Bogoriellaceae</taxon>
        <taxon>Georgenia</taxon>
    </lineage>
</organism>
<dbReference type="Gene3D" id="3.30.470.20">
    <property type="entry name" value="ATP-grasp fold, B domain"/>
    <property type="match status" value="1"/>
</dbReference>
<evidence type="ECO:0000259" key="2">
    <source>
        <dbReference type="PROSITE" id="PS50975"/>
    </source>
</evidence>
<dbReference type="InterPro" id="IPR011761">
    <property type="entry name" value="ATP-grasp"/>
</dbReference>
<feature type="domain" description="ATP-grasp" evidence="2">
    <location>
        <begin position="129"/>
        <end position="323"/>
    </location>
</feature>
<keyword evidence="1" id="KW-0547">Nucleotide-binding</keyword>
<evidence type="ECO:0000313" key="4">
    <source>
        <dbReference type="Proteomes" id="UP001499841"/>
    </source>
</evidence>
<proteinExistence type="predicted"/>
<dbReference type="RefSeq" id="WP_345039067.1">
    <property type="nucleotide sequence ID" value="NZ_BAABBA010000005.1"/>
</dbReference>
<keyword evidence="4" id="KW-1185">Reference proteome</keyword>
<dbReference type="SUPFAM" id="SSF56059">
    <property type="entry name" value="Glutathione synthetase ATP-binding domain-like"/>
    <property type="match status" value="1"/>
</dbReference>
<dbReference type="Pfam" id="PF02655">
    <property type="entry name" value="ATP-grasp_3"/>
    <property type="match status" value="1"/>
</dbReference>
<accession>A0ABP8ESM5</accession>
<sequence length="360" mass="37889">MTAGAGGGPVTVVIGSAGRRLYLIEWFRDAFARLGLDGEVVATENDPTSASFGFADRGVAMPAYSDAAYAPAMLELFRRDRPALFLSVNDYELQVLSEGLADELRATGCAVLGLPRAGQEQATDKYLMSRLLGRAGVAVPRTVLGSRWETLVADDGAPGTQYVVKHRFGSGSSGLRLTDRDGLAAAVDEASGSATDIHGRPVLRARDAVVVQRRLIGQEFGVDGVFGLGHPAGVLRGALARRKVRMRSGETDKAVTVDPAPFAPVVARLGAALRPVGVVDMDLIRDREGVLWVIDVNPRFGGGYPFMHVAGADAPTYLLASALGLHPDPALLRYETGVVGAKFESIRRTGALVEPAAGGA</sequence>
<name>A0ABP8ESM5_9MICO</name>
<dbReference type="InterPro" id="IPR003806">
    <property type="entry name" value="ATP-grasp_PylC-type"/>
</dbReference>
<dbReference type="Pfam" id="PF21360">
    <property type="entry name" value="PylC-like_N"/>
    <property type="match status" value="1"/>
</dbReference>
<comment type="caution">
    <text evidence="3">The sequence shown here is derived from an EMBL/GenBank/DDBJ whole genome shotgun (WGS) entry which is preliminary data.</text>
</comment>
<evidence type="ECO:0000256" key="1">
    <source>
        <dbReference type="PROSITE-ProRule" id="PRU00409"/>
    </source>
</evidence>
<dbReference type="Proteomes" id="UP001499841">
    <property type="component" value="Unassembled WGS sequence"/>
</dbReference>
<dbReference type="EMBL" id="BAABBA010000005">
    <property type="protein sequence ID" value="GAA4286964.1"/>
    <property type="molecule type" value="Genomic_DNA"/>
</dbReference>
<gene>
    <name evidence="3" type="ORF">GCM10022262_13230</name>
</gene>
<dbReference type="Gene3D" id="3.30.1490.20">
    <property type="entry name" value="ATP-grasp fold, A domain"/>
    <property type="match status" value="1"/>
</dbReference>
<dbReference type="PROSITE" id="PS50975">
    <property type="entry name" value="ATP_GRASP"/>
    <property type="match status" value="1"/>
</dbReference>
<protein>
    <submittedName>
        <fullName evidence="3">ATP-grasp domain-containing protein</fullName>
    </submittedName>
</protein>
<evidence type="ECO:0000313" key="3">
    <source>
        <dbReference type="EMBL" id="GAA4286964.1"/>
    </source>
</evidence>
<reference evidence="4" key="1">
    <citation type="journal article" date="2019" name="Int. J. Syst. Evol. Microbiol.">
        <title>The Global Catalogue of Microorganisms (GCM) 10K type strain sequencing project: providing services to taxonomists for standard genome sequencing and annotation.</title>
        <authorList>
            <consortium name="The Broad Institute Genomics Platform"/>
            <consortium name="The Broad Institute Genome Sequencing Center for Infectious Disease"/>
            <person name="Wu L."/>
            <person name="Ma J."/>
        </authorList>
    </citation>
    <scope>NUCLEOTIDE SEQUENCE [LARGE SCALE GENOMIC DNA]</scope>
    <source>
        <strain evidence="4">JCM 17459</strain>
    </source>
</reference>
<dbReference type="InterPro" id="IPR013815">
    <property type="entry name" value="ATP_grasp_subdomain_1"/>
</dbReference>
<dbReference type="Gene3D" id="3.40.50.20">
    <property type="match status" value="1"/>
</dbReference>